<dbReference type="PIRSF" id="PIRSF017082">
    <property type="entry name" value="YflP"/>
    <property type="match status" value="1"/>
</dbReference>
<proteinExistence type="inferred from homology"/>
<dbReference type="Proteomes" id="UP000245754">
    <property type="component" value="Unassembled WGS sequence"/>
</dbReference>
<keyword evidence="2" id="KW-0675">Receptor</keyword>
<protein>
    <submittedName>
        <fullName evidence="2">Tripartite-type tricarboxylate transporter receptor subunit TctC</fullName>
    </submittedName>
</protein>
<dbReference type="Gene3D" id="3.40.190.150">
    <property type="entry name" value="Bordetella uptake gene, domain 1"/>
    <property type="match status" value="1"/>
</dbReference>
<comment type="similarity">
    <text evidence="1">Belongs to the UPF0065 (bug) family.</text>
</comment>
<evidence type="ECO:0000313" key="2">
    <source>
        <dbReference type="EMBL" id="PWK38387.1"/>
    </source>
</evidence>
<dbReference type="EMBL" id="QGGT01000001">
    <property type="protein sequence ID" value="PWK38387.1"/>
    <property type="molecule type" value="Genomic_DNA"/>
</dbReference>
<dbReference type="SUPFAM" id="SSF53850">
    <property type="entry name" value="Periplasmic binding protein-like II"/>
    <property type="match status" value="1"/>
</dbReference>
<keyword evidence="3" id="KW-1185">Reference proteome</keyword>
<name>A0A316F098_9BURK</name>
<organism evidence="2 3">
    <name type="scientific">Cupriavidus plantarum</name>
    <dbReference type="NCBI Taxonomy" id="942865"/>
    <lineage>
        <taxon>Bacteria</taxon>
        <taxon>Pseudomonadati</taxon>
        <taxon>Pseudomonadota</taxon>
        <taxon>Betaproteobacteria</taxon>
        <taxon>Burkholderiales</taxon>
        <taxon>Burkholderiaceae</taxon>
        <taxon>Cupriavidus</taxon>
    </lineage>
</organism>
<evidence type="ECO:0000313" key="3">
    <source>
        <dbReference type="Proteomes" id="UP000245754"/>
    </source>
</evidence>
<dbReference type="RefSeq" id="WP_244214669.1">
    <property type="nucleotide sequence ID" value="NZ_JACBYU010000001.1"/>
</dbReference>
<dbReference type="Pfam" id="PF03401">
    <property type="entry name" value="TctC"/>
    <property type="match status" value="1"/>
</dbReference>
<dbReference type="AlphaFoldDB" id="A0A316F098"/>
<dbReference type="Gene3D" id="3.40.190.10">
    <property type="entry name" value="Periplasmic binding protein-like II"/>
    <property type="match status" value="1"/>
</dbReference>
<dbReference type="PANTHER" id="PTHR42928">
    <property type="entry name" value="TRICARBOXYLATE-BINDING PROTEIN"/>
    <property type="match status" value="1"/>
</dbReference>
<dbReference type="PANTHER" id="PTHR42928:SF5">
    <property type="entry name" value="BLR1237 PROTEIN"/>
    <property type="match status" value="1"/>
</dbReference>
<dbReference type="InterPro" id="IPR042100">
    <property type="entry name" value="Bug_dom1"/>
</dbReference>
<accession>A0A316F098</accession>
<dbReference type="CDD" id="cd07012">
    <property type="entry name" value="PBP2_Bug_TTT"/>
    <property type="match status" value="1"/>
</dbReference>
<gene>
    <name evidence="2" type="ORF">C7419_1012282</name>
</gene>
<dbReference type="InterPro" id="IPR005064">
    <property type="entry name" value="BUG"/>
</dbReference>
<reference evidence="2 3" key="1">
    <citation type="submission" date="2018-05" db="EMBL/GenBank/DDBJ databases">
        <title>Genomic Encyclopedia of Type Strains, Phase IV (KMG-V): Genome sequencing to study the core and pangenomes of soil and plant-associated prokaryotes.</title>
        <authorList>
            <person name="Whitman W."/>
        </authorList>
    </citation>
    <scope>NUCLEOTIDE SEQUENCE [LARGE SCALE GENOMIC DNA]</scope>
    <source>
        <strain evidence="2 3">SLV-132</strain>
    </source>
</reference>
<sequence>MKRSARSIRAAVAAMTLGLMAPALSGMSVAYGAWPEKPVRLIVPTAPGGSPDIVARLYGEALSRRLGQPVVVENRPGAGGNIGIQALLAAPADGYTVAYGNNATLATNRFLYSKLPYDPDKLVPIVGLVTTFSILAVNNSLPVKTVQELVSYARANPGKLSMGSAGNGTTSHLGGELFKVMTQADITHVPYKGSTPALQDLVGNNVQLMFDNVPSIGPYVSSHRVRALAVTSRTRSPRYPDIPTLQEAGLKGYEVTAWAGLVAAPGTPSEVVERLNKETNAILRDPEFRAQLDRLSFEPLGGTARDFQALIASETVKFGELVRKSGARVD</sequence>
<comment type="caution">
    <text evidence="2">The sequence shown here is derived from an EMBL/GenBank/DDBJ whole genome shotgun (WGS) entry which is preliminary data.</text>
</comment>
<evidence type="ECO:0000256" key="1">
    <source>
        <dbReference type="ARBA" id="ARBA00006987"/>
    </source>
</evidence>